<keyword evidence="1" id="KW-0812">Transmembrane</keyword>
<dbReference type="PANTHER" id="PTHR31672">
    <property type="entry name" value="BNACNNG10540D PROTEIN"/>
    <property type="match status" value="1"/>
</dbReference>
<evidence type="ECO:0000259" key="2">
    <source>
        <dbReference type="Pfam" id="PF08268"/>
    </source>
</evidence>
<protein>
    <recommendedName>
        <fullName evidence="2">F-box associated beta-propeller type 3 domain-containing protein</fullName>
    </recommendedName>
</protein>
<keyword evidence="1" id="KW-1133">Transmembrane helix</keyword>
<keyword evidence="1" id="KW-0472">Membrane</keyword>
<organism evidence="3 4">
    <name type="scientific">Rubroshorea leprosula</name>
    <dbReference type="NCBI Taxonomy" id="152421"/>
    <lineage>
        <taxon>Eukaryota</taxon>
        <taxon>Viridiplantae</taxon>
        <taxon>Streptophyta</taxon>
        <taxon>Embryophyta</taxon>
        <taxon>Tracheophyta</taxon>
        <taxon>Spermatophyta</taxon>
        <taxon>Magnoliopsida</taxon>
        <taxon>eudicotyledons</taxon>
        <taxon>Gunneridae</taxon>
        <taxon>Pentapetalae</taxon>
        <taxon>rosids</taxon>
        <taxon>malvids</taxon>
        <taxon>Malvales</taxon>
        <taxon>Dipterocarpaceae</taxon>
        <taxon>Rubroshorea</taxon>
    </lineage>
</organism>
<dbReference type="InterPro" id="IPR050796">
    <property type="entry name" value="SCF_F-box_component"/>
</dbReference>
<dbReference type="EMBL" id="BPVZ01000017">
    <property type="protein sequence ID" value="GKV01393.1"/>
    <property type="molecule type" value="Genomic_DNA"/>
</dbReference>
<evidence type="ECO:0000313" key="4">
    <source>
        <dbReference type="Proteomes" id="UP001054252"/>
    </source>
</evidence>
<dbReference type="AlphaFoldDB" id="A0AAV5IT07"/>
<accession>A0AAV5IT07</accession>
<dbReference type="InterPro" id="IPR013187">
    <property type="entry name" value="F-box-assoc_dom_typ3"/>
</dbReference>
<name>A0AAV5IT07_9ROSI</name>
<evidence type="ECO:0000256" key="1">
    <source>
        <dbReference type="SAM" id="Phobius"/>
    </source>
</evidence>
<reference evidence="3 4" key="1">
    <citation type="journal article" date="2021" name="Commun. Biol.">
        <title>The genome of Shorea leprosula (Dipterocarpaceae) highlights the ecological relevance of drought in aseasonal tropical rainforests.</title>
        <authorList>
            <person name="Ng K.K.S."/>
            <person name="Kobayashi M.J."/>
            <person name="Fawcett J.A."/>
            <person name="Hatakeyama M."/>
            <person name="Paape T."/>
            <person name="Ng C.H."/>
            <person name="Ang C.C."/>
            <person name="Tnah L.H."/>
            <person name="Lee C.T."/>
            <person name="Nishiyama T."/>
            <person name="Sese J."/>
            <person name="O'Brien M.J."/>
            <person name="Copetti D."/>
            <person name="Mohd Noor M.I."/>
            <person name="Ong R.C."/>
            <person name="Putra M."/>
            <person name="Sireger I.Z."/>
            <person name="Indrioko S."/>
            <person name="Kosugi Y."/>
            <person name="Izuno A."/>
            <person name="Isagi Y."/>
            <person name="Lee S.L."/>
            <person name="Shimizu K.K."/>
        </authorList>
    </citation>
    <scope>NUCLEOTIDE SEQUENCE [LARGE SCALE GENOMIC DNA]</scope>
    <source>
        <strain evidence="3">214</strain>
    </source>
</reference>
<keyword evidence="4" id="KW-1185">Reference proteome</keyword>
<proteinExistence type="predicted"/>
<comment type="caution">
    <text evidence="3">The sequence shown here is derived from an EMBL/GenBank/DDBJ whole genome shotgun (WGS) entry which is preliminary data.</text>
</comment>
<dbReference type="PANTHER" id="PTHR31672:SF10">
    <property type="entry name" value="F-BOX DOMAIN-CONTAINING PROTEIN"/>
    <property type="match status" value="1"/>
</dbReference>
<gene>
    <name evidence="3" type="ORF">SLEP1_g13950</name>
</gene>
<evidence type="ECO:0000313" key="3">
    <source>
        <dbReference type="EMBL" id="GKV01393.1"/>
    </source>
</evidence>
<sequence>MCLSKSCYRAISDPQFFHLHLHHSNQSNKQFLLQISDSPLTLQSLSFCHHQLLREVVTLEPQIPLLSSLWREIVGSCNGVLCLITSSQSIHYLGILNPSIKKLKLVLFPNLEDSFHLSHGIYRSVDGRPLRTENGFGFDSRTSDFKIVIIFQEIYSKRWRQVQVYSLRQNSWKVLSNVPNFLYHMDDPQVVVNGGAIYWFVIISDCLWILMFDFTDETFKEIKMPDCFDEELCEFDGLGEVKGKLSLLHFDINSSTDVSLELWMMEDSGWVRQFVVNVSQPDVPTCLAINDEVMLLSTHSNVGHILSCDLKTLELTDHEVEEHRPHAFTYTPSLALLGEEN</sequence>
<feature type="transmembrane region" description="Helical" evidence="1">
    <location>
        <begin position="196"/>
        <end position="214"/>
    </location>
</feature>
<dbReference type="InterPro" id="IPR017451">
    <property type="entry name" value="F-box-assoc_interact_dom"/>
</dbReference>
<dbReference type="Proteomes" id="UP001054252">
    <property type="component" value="Unassembled WGS sequence"/>
</dbReference>
<dbReference type="Pfam" id="PF08268">
    <property type="entry name" value="FBA_3"/>
    <property type="match status" value="1"/>
</dbReference>
<dbReference type="NCBIfam" id="TIGR01640">
    <property type="entry name" value="F_box_assoc_1"/>
    <property type="match status" value="1"/>
</dbReference>
<feature type="domain" description="F-box associated beta-propeller type 3" evidence="2">
    <location>
        <begin position="41"/>
        <end position="322"/>
    </location>
</feature>